<organism evidence="1 2">
    <name type="scientific">Zea mays</name>
    <name type="common">Maize</name>
    <dbReference type="NCBI Taxonomy" id="4577"/>
    <lineage>
        <taxon>Eukaryota</taxon>
        <taxon>Viridiplantae</taxon>
        <taxon>Streptophyta</taxon>
        <taxon>Embryophyta</taxon>
        <taxon>Tracheophyta</taxon>
        <taxon>Spermatophyta</taxon>
        <taxon>Magnoliopsida</taxon>
        <taxon>Liliopsida</taxon>
        <taxon>Poales</taxon>
        <taxon>Poaceae</taxon>
        <taxon>PACMAD clade</taxon>
        <taxon>Panicoideae</taxon>
        <taxon>Andropogonodae</taxon>
        <taxon>Andropogoneae</taxon>
        <taxon>Tripsacinae</taxon>
        <taxon>Zea</taxon>
    </lineage>
</organism>
<reference evidence="1" key="3">
    <citation type="submission" date="2021-05" db="UniProtKB">
        <authorList>
            <consortium name="EnsemblPlants"/>
        </authorList>
    </citation>
    <scope>IDENTIFICATION</scope>
    <source>
        <strain evidence="1">cv. B73</strain>
    </source>
</reference>
<evidence type="ECO:0000313" key="2">
    <source>
        <dbReference type="Proteomes" id="UP000007305"/>
    </source>
</evidence>
<keyword evidence="2" id="KW-1185">Reference proteome</keyword>
<protein>
    <submittedName>
        <fullName evidence="1">Uncharacterized protein</fullName>
    </submittedName>
</protein>
<reference evidence="1" key="2">
    <citation type="submission" date="2019-07" db="EMBL/GenBank/DDBJ databases">
        <authorList>
            <person name="Seetharam A."/>
            <person name="Woodhouse M."/>
            <person name="Cannon E."/>
        </authorList>
    </citation>
    <scope>NUCLEOTIDE SEQUENCE [LARGE SCALE GENOMIC DNA]</scope>
    <source>
        <strain evidence="1">cv. B73</strain>
    </source>
</reference>
<evidence type="ECO:0000313" key="1">
    <source>
        <dbReference type="EnsemblPlants" id="Zm00001eb095300_P001"/>
    </source>
</evidence>
<dbReference type="EnsemblPlants" id="Zm00001eb095300_T001">
    <property type="protein sequence ID" value="Zm00001eb095300_P001"/>
    <property type="gene ID" value="Zm00001eb095300"/>
</dbReference>
<dbReference type="Proteomes" id="UP000007305">
    <property type="component" value="Chromosome 2"/>
</dbReference>
<reference evidence="2" key="1">
    <citation type="submission" date="2015-12" db="EMBL/GenBank/DDBJ databases">
        <title>Update maize B73 reference genome by single molecule sequencing technologies.</title>
        <authorList>
            <consortium name="Maize Genome Sequencing Project"/>
            <person name="Ware D."/>
        </authorList>
    </citation>
    <scope>NUCLEOTIDE SEQUENCE [LARGE SCALE GENOMIC DNA]</scope>
    <source>
        <strain evidence="2">cv. B73</strain>
    </source>
</reference>
<sequence length="164" mass="17642">ITWEPYLTPPPSALFLQQADAIPSPTLCTSTFPWRRVPRRPSSLPSSLVQAPPSPPLFCSKQRPAEPRPLAQPYLPHGALAGARPPCWTPLLTLVAELSHGRQPSSSGCPSQGVCSCPTMDAPLPFAARRGQAWRPNPQVAPPMTVMVSSVIGGKIPRNPKVMK</sequence>
<dbReference type="EnsemblPlants" id="Zm00001eb095300_T002">
    <property type="protein sequence ID" value="Zm00001eb095300_P002"/>
    <property type="gene ID" value="Zm00001eb095300"/>
</dbReference>
<dbReference type="Gramene" id="Zm00001eb095300_T001">
    <property type="protein sequence ID" value="Zm00001eb095300_P001"/>
    <property type="gene ID" value="Zm00001eb095300"/>
</dbReference>
<accession>A0A804MLG3</accession>
<proteinExistence type="predicted"/>
<dbReference type="AlphaFoldDB" id="A0A804MLG3"/>
<dbReference type="Gramene" id="Zm00001eb095300_T002">
    <property type="protein sequence ID" value="Zm00001eb095300_P002"/>
    <property type="gene ID" value="Zm00001eb095300"/>
</dbReference>
<name>A0A804MLG3_MAIZE</name>